<dbReference type="Pfam" id="PF01225">
    <property type="entry name" value="Mur_ligase"/>
    <property type="match status" value="1"/>
</dbReference>
<comment type="PTM">
    <text evidence="7">Carboxylation is probably crucial for Mg(2+) binding and, consequently, for the gamma-phosphate positioning of ATP.</text>
</comment>
<feature type="binding site" evidence="7">
    <location>
        <position position="186"/>
    </location>
    <ligand>
        <name>UDP-N-acetyl-alpha-D-muramoyl-L-alanyl-D-glutamate</name>
        <dbReference type="ChEBI" id="CHEBI:83900"/>
    </ligand>
</feature>
<accession>A0ABY4T6B2</accession>
<protein>
    <recommendedName>
        <fullName evidence="7">UDP-N-acetylmuramoyl-L-alanyl-D-glutamate--2,6-diaminopimelate ligase</fullName>
        <ecNumber evidence="7">6.3.2.13</ecNumber>
    </recommendedName>
    <alternativeName>
        <fullName evidence="7">Meso-A2pm-adding enzyme</fullName>
    </alternativeName>
    <alternativeName>
        <fullName evidence="7">Meso-diaminopimelate-adding enzyme</fullName>
    </alternativeName>
    <alternativeName>
        <fullName evidence="7">UDP-MurNAc-L-Ala-D-Glu:meso-diaminopimelate ligase</fullName>
    </alternativeName>
    <alternativeName>
        <fullName evidence="7">UDP-MurNAc-tripeptide synthetase</fullName>
    </alternativeName>
    <alternativeName>
        <fullName evidence="7">UDP-N-acetylmuramyl-tripeptide synthetase</fullName>
    </alternativeName>
</protein>
<keyword evidence="5 7" id="KW-0131">Cell cycle</keyword>
<dbReference type="RefSeq" id="WP_250340781.1">
    <property type="nucleotide sequence ID" value="NZ_CP063231.1"/>
</dbReference>
<comment type="caution">
    <text evidence="7">Lacks conserved residue(s) required for the propagation of feature annotation.</text>
</comment>
<keyword evidence="4 7" id="KW-0573">Peptidoglycan synthesis</keyword>
<feature type="binding site" evidence="7">
    <location>
        <position position="385"/>
    </location>
    <ligand>
        <name>meso-2,6-diaminopimelate</name>
        <dbReference type="ChEBI" id="CHEBI:57791"/>
    </ligand>
</feature>
<evidence type="ECO:0000259" key="11">
    <source>
        <dbReference type="Pfam" id="PF08245"/>
    </source>
</evidence>
<feature type="binding site" evidence="7">
    <location>
        <begin position="151"/>
        <end position="152"/>
    </location>
    <ligand>
        <name>UDP-N-acetyl-alpha-D-muramoyl-L-alanyl-D-glutamate</name>
        <dbReference type="ChEBI" id="CHEBI:83900"/>
    </ligand>
</feature>
<comment type="cofactor">
    <cofactor evidence="7">
        <name>Mg(2+)</name>
        <dbReference type="ChEBI" id="CHEBI:18420"/>
    </cofactor>
</comment>
<dbReference type="InterPro" id="IPR036615">
    <property type="entry name" value="Mur_ligase_C_dom_sf"/>
</dbReference>
<dbReference type="InterPro" id="IPR005761">
    <property type="entry name" value="UDP-N-AcMur-Glu-dNH2Pim_ligase"/>
</dbReference>
<dbReference type="InterPro" id="IPR035911">
    <property type="entry name" value="MurE/MurF_N"/>
</dbReference>
<dbReference type="Gene3D" id="3.90.190.20">
    <property type="entry name" value="Mur ligase, C-terminal domain"/>
    <property type="match status" value="1"/>
</dbReference>
<evidence type="ECO:0000259" key="9">
    <source>
        <dbReference type="Pfam" id="PF01225"/>
    </source>
</evidence>
<feature type="binding site" evidence="7">
    <location>
        <begin position="109"/>
        <end position="115"/>
    </location>
    <ligand>
        <name>ATP</name>
        <dbReference type="ChEBI" id="CHEBI:30616"/>
    </ligand>
</feature>
<comment type="catalytic activity">
    <reaction evidence="7">
        <text>UDP-N-acetyl-alpha-D-muramoyl-L-alanyl-D-glutamate + meso-2,6-diaminopimelate + ATP = UDP-N-acetyl-alpha-D-muramoyl-L-alanyl-gamma-D-glutamyl-meso-2,6-diaminopimelate + ADP + phosphate + H(+)</text>
        <dbReference type="Rhea" id="RHEA:23676"/>
        <dbReference type="ChEBI" id="CHEBI:15378"/>
        <dbReference type="ChEBI" id="CHEBI:30616"/>
        <dbReference type="ChEBI" id="CHEBI:43474"/>
        <dbReference type="ChEBI" id="CHEBI:57791"/>
        <dbReference type="ChEBI" id="CHEBI:83900"/>
        <dbReference type="ChEBI" id="CHEBI:83905"/>
        <dbReference type="ChEBI" id="CHEBI:456216"/>
        <dbReference type="EC" id="6.3.2.13"/>
    </reaction>
</comment>
<dbReference type="InterPro" id="IPR000713">
    <property type="entry name" value="Mur_ligase_N"/>
</dbReference>
<gene>
    <name evidence="7" type="primary">murE</name>
    <name evidence="12" type="ORF">IM816_15280</name>
</gene>
<dbReference type="SUPFAM" id="SSF53623">
    <property type="entry name" value="MurD-like peptide ligases, catalytic domain"/>
    <property type="match status" value="1"/>
</dbReference>
<feature type="binding site" evidence="7">
    <location>
        <position position="460"/>
    </location>
    <ligand>
        <name>meso-2,6-diaminopimelate</name>
        <dbReference type="ChEBI" id="CHEBI:57791"/>
    </ligand>
</feature>
<feature type="binding site" evidence="7">
    <location>
        <begin position="409"/>
        <end position="412"/>
    </location>
    <ligand>
        <name>meso-2,6-diaminopimelate</name>
        <dbReference type="ChEBI" id="CHEBI:57791"/>
    </ligand>
</feature>
<comment type="similarity">
    <text evidence="1 7">Belongs to the MurCDEF family. MurE subfamily.</text>
</comment>
<feature type="domain" description="Mur ligase C-terminal" evidence="10">
    <location>
        <begin position="335"/>
        <end position="462"/>
    </location>
</feature>
<keyword evidence="7" id="KW-0963">Cytoplasm</keyword>
<keyword evidence="7" id="KW-0067">ATP-binding</keyword>
<evidence type="ECO:0000256" key="6">
    <source>
        <dbReference type="ARBA" id="ARBA00023316"/>
    </source>
</evidence>
<feature type="short sequence motif" description="Meso-diaminopimelate recognition motif" evidence="7">
    <location>
        <begin position="409"/>
        <end position="412"/>
    </location>
</feature>
<dbReference type="Pfam" id="PF08245">
    <property type="entry name" value="Mur_ligase_M"/>
    <property type="match status" value="1"/>
</dbReference>
<feature type="binding site" evidence="7">
    <location>
        <position position="464"/>
    </location>
    <ligand>
        <name>meso-2,6-diaminopimelate</name>
        <dbReference type="ChEBI" id="CHEBI:57791"/>
    </ligand>
</feature>
<evidence type="ECO:0000256" key="7">
    <source>
        <dbReference type="HAMAP-Rule" id="MF_00208"/>
    </source>
</evidence>
<name>A0ABY4T6B2_9GAMM</name>
<comment type="function">
    <text evidence="7">Catalyzes the addition of meso-diaminopimelic acid to the nucleotide precursor UDP-N-acetylmuramoyl-L-alanyl-D-glutamate (UMAG) in the biosynthesis of bacterial cell-wall peptidoglycan.</text>
</comment>
<feature type="binding site" evidence="7">
    <location>
        <position position="28"/>
    </location>
    <ligand>
        <name>UDP-N-acetyl-alpha-D-muramoyl-L-alanyl-D-glutamate</name>
        <dbReference type="ChEBI" id="CHEBI:83900"/>
    </ligand>
</feature>
<evidence type="ECO:0000256" key="1">
    <source>
        <dbReference type="ARBA" id="ARBA00005898"/>
    </source>
</evidence>
<dbReference type="GO" id="GO:0008765">
    <property type="term" value="F:UDP-N-acetylmuramoylalanyl-D-glutamate-2,6-diaminopimelate ligase activity"/>
    <property type="evidence" value="ECO:0007669"/>
    <property type="project" value="UniProtKB-EC"/>
</dbReference>
<sequence>MRLADLLDGFADASGAGELDVSGLAIDSREIEPGNAFVALRGTKDHGIAFAAKAVERGAVVVLAEPPYDAPELGVPVVAVEKLREKTGAIAARFFGEPSAALKVIGVTGTNGKTSTVQLLAQALAFLGRKPATVGTLGAGLHGAIAEGERTTPDAIRIQALLGSFREAGATHVAMEVSSHALEQGRVNAIAFDVAVFTNLTRDHLDYHGTMEAYGAAKAKLFAFDGLRAAVINIDDPFGAKLAKGLPEGIAKLRTSMATDSTDKDAEIRADIIVTSAKGLSFNLVTPWGARTVRSALLGRFNVANLLAVAAVLGALDEPFERIHAALEALQPVNGRMSRLGGDGRKPLVVVDYSHTPDSLKQALLALRSHTKGRLLCVFGAGGDRDQGKRPIMAGIAERLADVVIVTDDNPRTEDGDAIVAQIVAGFAHPDTVIVERDRAQAIALALADAKADDVVLIAGKGHETYQEGPEGKRPFDDLAVAREAMESSKKGVRA</sequence>
<dbReference type="SUPFAM" id="SSF63418">
    <property type="entry name" value="MurE/MurF N-terminal domain"/>
    <property type="match status" value="1"/>
</dbReference>
<evidence type="ECO:0000259" key="10">
    <source>
        <dbReference type="Pfam" id="PF02875"/>
    </source>
</evidence>
<comment type="pathway">
    <text evidence="7 8">Cell wall biogenesis; peptidoglycan biosynthesis.</text>
</comment>
<dbReference type="EMBL" id="CP063231">
    <property type="protein sequence ID" value="URL60422.1"/>
    <property type="molecule type" value="Genomic_DNA"/>
</dbReference>
<dbReference type="SUPFAM" id="SSF53244">
    <property type="entry name" value="MurD-like peptide ligases, peptide-binding domain"/>
    <property type="match status" value="1"/>
</dbReference>
<feature type="binding site" evidence="7">
    <location>
        <position position="184"/>
    </location>
    <ligand>
        <name>UDP-N-acetyl-alpha-D-muramoyl-L-alanyl-D-glutamate</name>
        <dbReference type="ChEBI" id="CHEBI:83900"/>
    </ligand>
</feature>
<evidence type="ECO:0000256" key="5">
    <source>
        <dbReference type="ARBA" id="ARBA00023306"/>
    </source>
</evidence>
<evidence type="ECO:0000313" key="12">
    <source>
        <dbReference type="EMBL" id="URL60422.1"/>
    </source>
</evidence>
<evidence type="ECO:0000256" key="3">
    <source>
        <dbReference type="ARBA" id="ARBA00022960"/>
    </source>
</evidence>
<keyword evidence="7 12" id="KW-0436">Ligase</keyword>
<dbReference type="HAMAP" id="MF_00208">
    <property type="entry name" value="MurE"/>
    <property type="match status" value="1"/>
</dbReference>
<keyword evidence="7" id="KW-0547">Nucleotide-binding</keyword>
<reference evidence="12" key="1">
    <citation type="submission" date="2020-10" db="EMBL/GenBank/DDBJ databases">
        <title>Whole-genome sequence of Luteibacter sp. EIF3.</title>
        <authorList>
            <person name="Friedrich I."/>
            <person name="Hertel R."/>
            <person name="Daniel R."/>
        </authorList>
    </citation>
    <scope>NUCLEOTIDE SEQUENCE</scope>
    <source>
        <strain evidence="12">EIF3</strain>
    </source>
</reference>
<feature type="binding site" evidence="7">
    <location>
        <position position="178"/>
    </location>
    <ligand>
        <name>UDP-N-acetyl-alpha-D-muramoyl-L-alanyl-D-glutamate</name>
        <dbReference type="ChEBI" id="CHEBI:83900"/>
    </ligand>
</feature>
<dbReference type="Pfam" id="PF02875">
    <property type="entry name" value="Mur_ligase_C"/>
    <property type="match status" value="1"/>
</dbReference>
<dbReference type="EC" id="6.3.2.13" evidence="7"/>
<feature type="modified residue" description="N6-carboxylysine" evidence="7">
    <location>
        <position position="218"/>
    </location>
</feature>
<evidence type="ECO:0000256" key="8">
    <source>
        <dbReference type="RuleBase" id="RU004135"/>
    </source>
</evidence>
<keyword evidence="2 7" id="KW-0132">Cell division</keyword>
<keyword evidence="13" id="KW-1185">Reference proteome</keyword>
<dbReference type="InterPro" id="IPR013221">
    <property type="entry name" value="Mur_ligase_cen"/>
</dbReference>
<proteinExistence type="inferred from homology"/>
<evidence type="ECO:0000313" key="13">
    <source>
        <dbReference type="Proteomes" id="UP001056681"/>
    </source>
</evidence>
<dbReference type="InterPro" id="IPR036565">
    <property type="entry name" value="Mur-like_cat_sf"/>
</dbReference>
<dbReference type="PANTHER" id="PTHR23135">
    <property type="entry name" value="MUR LIGASE FAMILY MEMBER"/>
    <property type="match status" value="1"/>
</dbReference>
<keyword evidence="6 7" id="KW-0961">Cell wall biogenesis/degradation</keyword>
<dbReference type="NCBIfam" id="NF001126">
    <property type="entry name" value="PRK00139.1-4"/>
    <property type="match status" value="1"/>
</dbReference>
<keyword evidence="3 7" id="KW-0133">Cell shape</keyword>
<feature type="domain" description="Mur ligase N-terminal catalytic" evidence="9">
    <location>
        <begin position="21"/>
        <end position="94"/>
    </location>
</feature>
<organism evidence="12 13">
    <name type="scientific">Luteibacter flocculans</name>
    <dbReference type="NCBI Taxonomy" id="2780091"/>
    <lineage>
        <taxon>Bacteria</taxon>
        <taxon>Pseudomonadati</taxon>
        <taxon>Pseudomonadota</taxon>
        <taxon>Gammaproteobacteria</taxon>
        <taxon>Lysobacterales</taxon>
        <taxon>Rhodanobacteraceae</taxon>
        <taxon>Luteibacter</taxon>
    </lineage>
</organism>
<evidence type="ECO:0000256" key="4">
    <source>
        <dbReference type="ARBA" id="ARBA00022984"/>
    </source>
</evidence>
<dbReference type="Gene3D" id="3.40.1390.10">
    <property type="entry name" value="MurE/MurF, N-terminal domain"/>
    <property type="match status" value="1"/>
</dbReference>
<dbReference type="Proteomes" id="UP001056681">
    <property type="component" value="Chromosome"/>
</dbReference>
<dbReference type="PANTHER" id="PTHR23135:SF4">
    <property type="entry name" value="UDP-N-ACETYLMURAMOYL-L-ALANYL-D-GLUTAMATE--2,6-DIAMINOPIMELATE LIGASE MURE HOMOLOG, CHLOROPLASTIC"/>
    <property type="match status" value="1"/>
</dbReference>
<dbReference type="NCBIfam" id="TIGR01085">
    <property type="entry name" value="murE"/>
    <property type="match status" value="1"/>
</dbReference>
<feature type="domain" description="Mur ligase central" evidence="11">
    <location>
        <begin position="107"/>
        <end position="312"/>
    </location>
</feature>
<dbReference type="InterPro" id="IPR004101">
    <property type="entry name" value="Mur_ligase_C"/>
</dbReference>
<comment type="subcellular location">
    <subcellularLocation>
        <location evidence="7 8">Cytoplasm</location>
    </subcellularLocation>
</comment>
<dbReference type="NCBIfam" id="NF001124">
    <property type="entry name" value="PRK00139.1-2"/>
    <property type="match status" value="1"/>
</dbReference>
<evidence type="ECO:0000256" key="2">
    <source>
        <dbReference type="ARBA" id="ARBA00022618"/>
    </source>
</evidence>
<dbReference type="Gene3D" id="3.40.1190.10">
    <property type="entry name" value="Mur-like, catalytic domain"/>
    <property type="match status" value="1"/>
</dbReference>
<keyword evidence="7" id="KW-0460">Magnesium</keyword>